<evidence type="ECO:0000313" key="1">
    <source>
        <dbReference type="EMBL" id="QDE34740.1"/>
    </source>
</evidence>
<dbReference type="EMBL" id="CP041040">
    <property type="protein sequence ID" value="QDE34740.1"/>
    <property type="molecule type" value="Genomic_DNA"/>
</dbReference>
<dbReference type="RefSeq" id="WP_140036981.1">
    <property type="nucleotide sequence ID" value="NZ_CP041040.1"/>
</dbReference>
<dbReference type="OrthoDB" id="5113395at2"/>
<name>A0A4Y5YPE7_9MICO</name>
<organism evidence="1 2">
    <name type="scientific">Microbacterium foliorum</name>
    <dbReference type="NCBI Taxonomy" id="104336"/>
    <lineage>
        <taxon>Bacteria</taxon>
        <taxon>Bacillati</taxon>
        <taxon>Actinomycetota</taxon>
        <taxon>Actinomycetes</taxon>
        <taxon>Micrococcales</taxon>
        <taxon>Microbacteriaceae</taxon>
        <taxon>Microbacterium</taxon>
    </lineage>
</organism>
<evidence type="ECO:0000313" key="2">
    <source>
        <dbReference type="Proteomes" id="UP000316125"/>
    </source>
</evidence>
<accession>A0A4Y5YPE7</accession>
<dbReference type="AlphaFoldDB" id="A0A4Y5YPE7"/>
<dbReference type="Proteomes" id="UP000316125">
    <property type="component" value="Chromosome"/>
</dbReference>
<protein>
    <submittedName>
        <fullName evidence="1">Uncharacterized protein</fullName>
    </submittedName>
</protein>
<sequence>MKRYGPLIVVPGALAVGDPGRHHLRLTPDALLFREGAENRGIVAWDQVEKILLDVPTTRFRLPGLVGTVLLGALTFIALSDLGVDPDDGAVDVQIDGESTTVPLSRHHVGGYWAPTVDGAHMLLQHLIDHPEQRSLLARPESLLDVAARLARSGASGTSGS</sequence>
<reference evidence="1 2" key="1">
    <citation type="submission" date="2019-06" db="EMBL/GenBank/DDBJ databases">
        <title>Complete genome of Microbacterium foliorum M2.</title>
        <authorList>
            <person name="Cao G."/>
        </authorList>
    </citation>
    <scope>NUCLEOTIDE SEQUENCE [LARGE SCALE GENOMIC DNA]</scope>
    <source>
        <strain evidence="1 2">M2</strain>
    </source>
</reference>
<gene>
    <name evidence="1" type="ORF">FIV50_08000</name>
</gene>
<proteinExistence type="predicted"/>